<dbReference type="InterPro" id="IPR001789">
    <property type="entry name" value="Sig_transdc_resp-reg_receiver"/>
</dbReference>
<dbReference type="SUPFAM" id="SSF52172">
    <property type="entry name" value="CheY-like"/>
    <property type="match status" value="1"/>
</dbReference>
<keyword evidence="2" id="KW-0902">Two-component regulatory system</keyword>
<organism evidence="5 6">
    <name type="scientific">Mucilaginibacter segetis</name>
    <dbReference type="NCBI Taxonomy" id="2793071"/>
    <lineage>
        <taxon>Bacteria</taxon>
        <taxon>Pseudomonadati</taxon>
        <taxon>Bacteroidota</taxon>
        <taxon>Sphingobacteriia</taxon>
        <taxon>Sphingobacteriales</taxon>
        <taxon>Sphingobacteriaceae</taxon>
        <taxon>Mucilaginibacter</taxon>
    </lineage>
</organism>
<dbReference type="Proteomes" id="UP000613193">
    <property type="component" value="Unassembled WGS sequence"/>
</dbReference>
<evidence type="ECO:0000256" key="1">
    <source>
        <dbReference type="ARBA" id="ARBA00022553"/>
    </source>
</evidence>
<evidence type="ECO:0000313" key="5">
    <source>
        <dbReference type="EMBL" id="MBK0378496.1"/>
    </source>
</evidence>
<dbReference type="PROSITE" id="PS50110">
    <property type="entry name" value="RESPONSE_REGULATORY"/>
    <property type="match status" value="1"/>
</dbReference>
<evidence type="ECO:0000256" key="2">
    <source>
        <dbReference type="ARBA" id="ARBA00023012"/>
    </source>
</evidence>
<gene>
    <name evidence="5" type="ORF">I5M19_04210</name>
</gene>
<dbReference type="EMBL" id="JAEHFW010000001">
    <property type="protein sequence ID" value="MBK0378496.1"/>
    <property type="molecule type" value="Genomic_DNA"/>
</dbReference>
<dbReference type="AlphaFoldDB" id="A0A934PRW5"/>
<evidence type="ECO:0000259" key="4">
    <source>
        <dbReference type="PROSITE" id="PS50110"/>
    </source>
</evidence>
<dbReference type="InterPro" id="IPR011006">
    <property type="entry name" value="CheY-like_superfamily"/>
</dbReference>
<reference evidence="5" key="1">
    <citation type="submission" date="2020-12" db="EMBL/GenBank/DDBJ databases">
        <title>Bacterial novel species Mucilaginibacter sp. SD-g isolated from soil.</title>
        <authorList>
            <person name="Jung H.-Y."/>
        </authorList>
    </citation>
    <scope>NUCLEOTIDE SEQUENCE</scope>
    <source>
        <strain evidence="5">SD-g</strain>
    </source>
</reference>
<dbReference type="Pfam" id="PF00072">
    <property type="entry name" value="Response_reg"/>
    <property type="match status" value="1"/>
</dbReference>
<dbReference type="RefSeq" id="WP_200064339.1">
    <property type="nucleotide sequence ID" value="NZ_JAEHFW010000001.1"/>
</dbReference>
<dbReference type="SMART" id="SM00448">
    <property type="entry name" value="REC"/>
    <property type="match status" value="1"/>
</dbReference>
<keyword evidence="6" id="KW-1185">Reference proteome</keyword>
<dbReference type="PANTHER" id="PTHR44591:SF14">
    <property type="entry name" value="PROTEIN PILG"/>
    <property type="match status" value="1"/>
</dbReference>
<dbReference type="GO" id="GO:0000160">
    <property type="term" value="P:phosphorelay signal transduction system"/>
    <property type="evidence" value="ECO:0007669"/>
    <property type="project" value="UniProtKB-KW"/>
</dbReference>
<dbReference type="PANTHER" id="PTHR44591">
    <property type="entry name" value="STRESS RESPONSE REGULATOR PROTEIN 1"/>
    <property type="match status" value="1"/>
</dbReference>
<evidence type="ECO:0000313" key="6">
    <source>
        <dbReference type="Proteomes" id="UP000613193"/>
    </source>
</evidence>
<proteinExistence type="predicted"/>
<accession>A0A934PRW5</accession>
<evidence type="ECO:0000256" key="3">
    <source>
        <dbReference type="PROSITE-ProRule" id="PRU00169"/>
    </source>
</evidence>
<name>A0A934PRW5_9SPHI</name>
<protein>
    <submittedName>
        <fullName evidence="5">Response regulator transcription factor</fullName>
    </submittedName>
</protein>
<feature type="modified residue" description="4-aspartylphosphate" evidence="3">
    <location>
        <position position="53"/>
    </location>
</feature>
<dbReference type="InterPro" id="IPR050595">
    <property type="entry name" value="Bact_response_regulator"/>
</dbReference>
<comment type="caution">
    <text evidence="5">The sequence shown here is derived from an EMBL/GenBank/DDBJ whole genome shotgun (WGS) entry which is preliminary data.</text>
</comment>
<feature type="domain" description="Response regulatory" evidence="4">
    <location>
        <begin position="5"/>
        <end position="118"/>
    </location>
</feature>
<dbReference type="Gene3D" id="3.40.50.2300">
    <property type="match status" value="1"/>
</dbReference>
<keyword evidence="1 3" id="KW-0597">Phosphoprotein</keyword>
<sequence>MRRKNILIIEDDQAIREIISYLLLSEGYEPLGCPKSEQLEELHRYEPELILLDEWVNDREGTMLCQEIKLIHRLAGVPVIIISTSADIEQIALSCKADGFVRKPFDIAAMLAEIKRCLSLDHSTSGRLK</sequence>